<keyword evidence="1" id="KW-1133">Transmembrane helix</keyword>
<keyword evidence="1" id="KW-0812">Transmembrane</keyword>
<proteinExistence type="predicted"/>
<evidence type="ECO:0000256" key="1">
    <source>
        <dbReference type="SAM" id="Phobius"/>
    </source>
</evidence>
<name>A0AA38SE59_9ASTR</name>
<organism evidence="2 3">
    <name type="scientific">Centaurea solstitialis</name>
    <name type="common">yellow star-thistle</name>
    <dbReference type="NCBI Taxonomy" id="347529"/>
    <lineage>
        <taxon>Eukaryota</taxon>
        <taxon>Viridiplantae</taxon>
        <taxon>Streptophyta</taxon>
        <taxon>Embryophyta</taxon>
        <taxon>Tracheophyta</taxon>
        <taxon>Spermatophyta</taxon>
        <taxon>Magnoliopsida</taxon>
        <taxon>eudicotyledons</taxon>
        <taxon>Gunneridae</taxon>
        <taxon>Pentapetalae</taxon>
        <taxon>asterids</taxon>
        <taxon>campanulids</taxon>
        <taxon>Asterales</taxon>
        <taxon>Asteraceae</taxon>
        <taxon>Carduoideae</taxon>
        <taxon>Cardueae</taxon>
        <taxon>Centaureinae</taxon>
        <taxon>Centaurea</taxon>
    </lineage>
</organism>
<evidence type="ECO:0000313" key="2">
    <source>
        <dbReference type="EMBL" id="KAJ9540688.1"/>
    </source>
</evidence>
<dbReference type="EMBL" id="JARYMX010000007">
    <property type="protein sequence ID" value="KAJ9540688.1"/>
    <property type="molecule type" value="Genomic_DNA"/>
</dbReference>
<dbReference type="AlphaFoldDB" id="A0AA38SE59"/>
<accession>A0AA38SE59</accession>
<keyword evidence="1" id="KW-0472">Membrane</keyword>
<reference evidence="2" key="1">
    <citation type="submission" date="2023-03" db="EMBL/GenBank/DDBJ databases">
        <title>Chromosome-scale reference genome and RAD-based genetic map of yellow starthistle (Centaurea solstitialis) reveal putative structural variation and QTLs associated with invader traits.</title>
        <authorList>
            <person name="Reatini B."/>
            <person name="Cang F.A."/>
            <person name="Jiang Q."/>
            <person name="Mckibben M.T.W."/>
            <person name="Barker M.S."/>
            <person name="Rieseberg L.H."/>
            <person name="Dlugosch K.M."/>
        </authorList>
    </citation>
    <scope>NUCLEOTIDE SEQUENCE</scope>
    <source>
        <strain evidence="2">CAN-66</strain>
        <tissue evidence="2">Leaf</tissue>
    </source>
</reference>
<feature type="transmembrane region" description="Helical" evidence="1">
    <location>
        <begin position="12"/>
        <end position="32"/>
    </location>
</feature>
<comment type="caution">
    <text evidence="2">The sequence shown here is derived from an EMBL/GenBank/DDBJ whole genome shotgun (WGS) entry which is preliminary data.</text>
</comment>
<gene>
    <name evidence="2" type="ORF">OSB04_027194</name>
</gene>
<evidence type="ECO:0000313" key="3">
    <source>
        <dbReference type="Proteomes" id="UP001172457"/>
    </source>
</evidence>
<sequence>MGFLKDERSKRALRGFKTIFFLVTMIISFYSFRLRYCLRSRMLCFRQLFYRLRYRRRRILRFPIRRGSLSFKRCIRI</sequence>
<protein>
    <submittedName>
        <fullName evidence="2">Uncharacterized protein</fullName>
    </submittedName>
</protein>
<keyword evidence="3" id="KW-1185">Reference proteome</keyword>
<dbReference type="Proteomes" id="UP001172457">
    <property type="component" value="Chromosome 7"/>
</dbReference>